<dbReference type="CDD" id="cd00085">
    <property type="entry name" value="HNHc"/>
    <property type="match status" value="1"/>
</dbReference>
<dbReference type="Pfam" id="PF13391">
    <property type="entry name" value="HNH_2"/>
    <property type="match status" value="1"/>
</dbReference>
<dbReference type="AlphaFoldDB" id="A0A0C3QJD5"/>
<sequence>MPDLSNSSVLSSHKKVYVRHRMGEVCILCGCPSSIDVAHILARNAHGNAKLDELWKWSIQLDGFKKDNPENLVCFCATHHRQYISGEITIVPSFAVRQRMIEQEIQDFQRRQLAVSQGQPDPGRILLMPPELTAEFEYVPVEVPLYFQCHTSSPLHPHTFMFNSQDIEQYPLRRWDISIYAVLMAASQPLASPARILSPRSDAAERDVRLLIQLYRRQIAPPSLPITISPQEWPQIRDFLAAAERMPPVWNTTTRVQESPGEATTGATPDLLTYEDEQIVTPAVLSSRTHWRPTESKYGDEGSMRFATSSDFVINSNELRE</sequence>
<gene>
    <name evidence="2" type="ORF">M407DRAFT_4548</name>
</gene>
<dbReference type="HOGENOM" id="CLU_866515_0_0_1"/>
<dbReference type="Proteomes" id="UP000054248">
    <property type="component" value="Unassembled WGS sequence"/>
</dbReference>
<accession>A0A0C3QJD5</accession>
<protein>
    <recommendedName>
        <fullName evidence="1">HNH nuclease domain-containing protein</fullName>
    </recommendedName>
</protein>
<evidence type="ECO:0000313" key="3">
    <source>
        <dbReference type="Proteomes" id="UP000054248"/>
    </source>
</evidence>
<feature type="domain" description="HNH nuclease" evidence="1">
    <location>
        <begin position="26"/>
        <end position="91"/>
    </location>
</feature>
<organism evidence="2 3">
    <name type="scientific">Tulasnella calospora MUT 4182</name>
    <dbReference type="NCBI Taxonomy" id="1051891"/>
    <lineage>
        <taxon>Eukaryota</taxon>
        <taxon>Fungi</taxon>
        <taxon>Dikarya</taxon>
        <taxon>Basidiomycota</taxon>
        <taxon>Agaricomycotina</taxon>
        <taxon>Agaricomycetes</taxon>
        <taxon>Cantharellales</taxon>
        <taxon>Tulasnellaceae</taxon>
        <taxon>Tulasnella</taxon>
    </lineage>
</organism>
<evidence type="ECO:0000313" key="2">
    <source>
        <dbReference type="EMBL" id="KIO32365.1"/>
    </source>
</evidence>
<keyword evidence="3" id="KW-1185">Reference proteome</keyword>
<proteinExistence type="predicted"/>
<dbReference type="OrthoDB" id="3246652at2759"/>
<dbReference type="EMBL" id="KN822955">
    <property type="protein sequence ID" value="KIO32365.1"/>
    <property type="molecule type" value="Genomic_DNA"/>
</dbReference>
<reference evidence="3" key="2">
    <citation type="submission" date="2015-01" db="EMBL/GenBank/DDBJ databases">
        <title>Evolutionary Origins and Diversification of the Mycorrhizal Mutualists.</title>
        <authorList>
            <consortium name="DOE Joint Genome Institute"/>
            <consortium name="Mycorrhizal Genomics Consortium"/>
            <person name="Kohler A."/>
            <person name="Kuo A."/>
            <person name="Nagy L.G."/>
            <person name="Floudas D."/>
            <person name="Copeland A."/>
            <person name="Barry K.W."/>
            <person name="Cichocki N."/>
            <person name="Veneault-Fourrey C."/>
            <person name="LaButti K."/>
            <person name="Lindquist E.A."/>
            <person name="Lipzen A."/>
            <person name="Lundell T."/>
            <person name="Morin E."/>
            <person name="Murat C."/>
            <person name="Riley R."/>
            <person name="Ohm R."/>
            <person name="Sun H."/>
            <person name="Tunlid A."/>
            <person name="Henrissat B."/>
            <person name="Grigoriev I.V."/>
            <person name="Hibbett D.S."/>
            <person name="Martin F."/>
        </authorList>
    </citation>
    <scope>NUCLEOTIDE SEQUENCE [LARGE SCALE GENOMIC DNA]</scope>
    <source>
        <strain evidence="3">MUT 4182</strain>
    </source>
</reference>
<name>A0A0C3QJD5_9AGAM</name>
<reference evidence="2 3" key="1">
    <citation type="submission" date="2014-04" db="EMBL/GenBank/DDBJ databases">
        <authorList>
            <consortium name="DOE Joint Genome Institute"/>
            <person name="Kuo A."/>
            <person name="Girlanda M."/>
            <person name="Perotto S."/>
            <person name="Kohler A."/>
            <person name="Nagy L.G."/>
            <person name="Floudas D."/>
            <person name="Copeland A."/>
            <person name="Barry K.W."/>
            <person name="Cichocki N."/>
            <person name="Veneault-Fourrey C."/>
            <person name="LaButti K."/>
            <person name="Lindquist E.A."/>
            <person name="Lipzen A."/>
            <person name="Lundell T."/>
            <person name="Morin E."/>
            <person name="Murat C."/>
            <person name="Sun H."/>
            <person name="Tunlid A."/>
            <person name="Henrissat B."/>
            <person name="Grigoriev I.V."/>
            <person name="Hibbett D.S."/>
            <person name="Martin F."/>
            <person name="Nordberg H.P."/>
            <person name="Cantor M.N."/>
            <person name="Hua S.X."/>
        </authorList>
    </citation>
    <scope>NUCLEOTIDE SEQUENCE [LARGE SCALE GENOMIC DNA]</scope>
    <source>
        <strain evidence="2 3">MUT 4182</strain>
    </source>
</reference>
<evidence type="ECO:0000259" key="1">
    <source>
        <dbReference type="Pfam" id="PF13391"/>
    </source>
</evidence>
<dbReference type="InterPro" id="IPR003615">
    <property type="entry name" value="HNH_nuc"/>
</dbReference>